<keyword evidence="2 5" id="KW-0812">Transmembrane</keyword>
<keyword evidence="4 5" id="KW-0472">Membrane</keyword>
<organism evidence="6">
    <name type="scientific">human gut metagenome</name>
    <dbReference type="NCBI Taxonomy" id="408170"/>
    <lineage>
        <taxon>unclassified sequences</taxon>
        <taxon>metagenomes</taxon>
        <taxon>organismal metagenomes</taxon>
    </lineage>
</organism>
<protein>
    <submittedName>
        <fullName evidence="6">Membrane protein involved in D-alanine export</fullName>
    </submittedName>
</protein>
<dbReference type="InterPro" id="IPR051085">
    <property type="entry name" value="MB_O-acyltransferase"/>
</dbReference>
<evidence type="ECO:0000313" key="6">
    <source>
        <dbReference type="EMBL" id="EKC47024.1"/>
    </source>
</evidence>
<comment type="subcellular location">
    <subcellularLocation>
        <location evidence="1">Membrane</location>
        <topology evidence="1">Multi-pass membrane protein</topology>
    </subcellularLocation>
</comment>
<evidence type="ECO:0000256" key="5">
    <source>
        <dbReference type="SAM" id="Phobius"/>
    </source>
</evidence>
<feature type="transmembrane region" description="Helical" evidence="5">
    <location>
        <begin position="122"/>
        <end position="140"/>
    </location>
</feature>
<evidence type="ECO:0000256" key="3">
    <source>
        <dbReference type="ARBA" id="ARBA00022989"/>
    </source>
</evidence>
<feature type="transmembrane region" description="Helical" evidence="5">
    <location>
        <begin position="47"/>
        <end position="67"/>
    </location>
</feature>
<dbReference type="GO" id="GO:0016020">
    <property type="term" value="C:membrane"/>
    <property type="evidence" value="ECO:0007669"/>
    <property type="project" value="UniProtKB-SubCell"/>
</dbReference>
<dbReference type="PANTHER" id="PTHR13285:SF23">
    <property type="entry name" value="TEICHOIC ACID D-ALANYLTRANSFERASE"/>
    <property type="match status" value="1"/>
</dbReference>
<reference evidence="6" key="1">
    <citation type="journal article" date="2013" name="Environ. Microbiol.">
        <title>Microbiota from the distal guts of lean and obese adolescents exhibit partial functional redundancy besides clear differences in community structure.</title>
        <authorList>
            <person name="Ferrer M."/>
            <person name="Ruiz A."/>
            <person name="Lanza F."/>
            <person name="Haange S.B."/>
            <person name="Oberbach A."/>
            <person name="Till H."/>
            <person name="Bargiela R."/>
            <person name="Campoy C."/>
            <person name="Segura M.T."/>
            <person name="Richter M."/>
            <person name="von Bergen M."/>
            <person name="Seifert J."/>
            <person name="Suarez A."/>
        </authorList>
    </citation>
    <scope>NUCLEOTIDE SEQUENCE</scope>
</reference>
<name>K1RUR1_9ZZZZ</name>
<dbReference type="GO" id="GO:0016746">
    <property type="term" value="F:acyltransferase activity"/>
    <property type="evidence" value="ECO:0007669"/>
    <property type="project" value="TreeGrafter"/>
</dbReference>
<dbReference type="EMBL" id="AJWY01013461">
    <property type="protein sequence ID" value="EKC47024.1"/>
    <property type="molecule type" value="Genomic_DNA"/>
</dbReference>
<sequence length="175" mass="19739">MQTVNTVFGTSIPLLKLPLPIGISFYTFQTMSYVIDVYRGDTKAQRNILQFGVYVTMFPQLIAGPILKYHQVERYLQDRRTDLDAISYGVKRFVTGLAKKVLLANNLGLLWKQVTELGNEQMSILMAWLGIAAFALQIYFDFSGYSDMAIGLGAVLGFHFPENFNYPYIAASVKD</sequence>
<feature type="non-terminal residue" evidence="6">
    <location>
        <position position="175"/>
    </location>
</feature>
<feature type="transmembrane region" description="Helical" evidence="5">
    <location>
        <begin position="17"/>
        <end position="35"/>
    </location>
</feature>
<accession>K1RUR1</accession>
<keyword evidence="3 5" id="KW-1133">Transmembrane helix</keyword>
<dbReference type="PANTHER" id="PTHR13285">
    <property type="entry name" value="ACYLTRANSFERASE"/>
    <property type="match status" value="1"/>
</dbReference>
<dbReference type="Pfam" id="PF03062">
    <property type="entry name" value="MBOAT"/>
    <property type="match status" value="1"/>
</dbReference>
<evidence type="ECO:0000256" key="1">
    <source>
        <dbReference type="ARBA" id="ARBA00004141"/>
    </source>
</evidence>
<evidence type="ECO:0000256" key="2">
    <source>
        <dbReference type="ARBA" id="ARBA00022692"/>
    </source>
</evidence>
<dbReference type="InterPro" id="IPR004299">
    <property type="entry name" value="MBOAT_fam"/>
</dbReference>
<dbReference type="AlphaFoldDB" id="K1RUR1"/>
<gene>
    <name evidence="6" type="ORF">LEA_19586</name>
</gene>
<comment type="caution">
    <text evidence="6">The sequence shown here is derived from an EMBL/GenBank/DDBJ whole genome shotgun (WGS) entry which is preliminary data.</text>
</comment>
<proteinExistence type="predicted"/>
<evidence type="ECO:0000256" key="4">
    <source>
        <dbReference type="ARBA" id="ARBA00023136"/>
    </source>
</evidence>